<name>A0AAU9X3A3_9CNID</name>
<protein>
    <submittedName>
        <fullName evidence="1">Uncharacterized protein</fullName>
    </submittedName>
</protein>
<dbReference type="Proteomes" id="UP001159428">
    <property type="component" value="Unassembled WGS sequence"/>
</dbReference>
<evidence type="ECO:0000313" key="2">
    <source>
        <dbReference type="Proteomes" id="UP001159428"/>
    </source>
</evidence>
<feature type="non-terminal residue" evidence="1">
    <location>
        <position position="1"/>
    </location>
</feature>
<organism evidence="1 2">
    <name type="scientific">Pocillopora meandrina</name>
    <dbReference type="NCBI Taxonomy" id="46732"/>
    <lineage>
        <taxon>Eukaryota</taxon>
        <taxon>Metazoa</taxon>
        <taxon>Cnidaria</taxon>
        <taxon>Anthozoa</taxon>
        <taxon>Hexacorallia</taxon>
        <taxon>Scleractinia</taxon>
        <taxon>Astrocoeniina</taxon>
        <taxon>Pocilloporidae</taxon>
        <taxon>Pocillopora</taxon>
    </lineage>
</organism>
<dbReference type="EMBL" id="CALNXJ010000029">
    <property type="protein sequence ID" value="CAH3135424.1"/>
    <property type="molecule type" value="Genomic_DNA"/>
</dbReference>
<accession>A0AAU9X3A3</accession>
<comment type="caution">
    <text evidence="1">The sequence shown here is derived from an EMBL/GenBank/DDBJ whole genome shotgun (WGS) entry which is preliminary data.</text>
</comment>
<proteinExistence type="predicted"/>
<sequence length="107" mass="12146">ENSRDVIIVQDSLDETLAGISSDVLQEYGDTVWKGITGPEDSRRYKKYWLWVERVSGSKLTIGKDYNFRIDRCVPFQCSYGTFSSGVSVKISRVESSSHITDQTRNS</sequence>
<gene>
    <name evidence="1" type="ORF">PMEA_00016217</name>
</gene>
<evidence type="ECO:0000313" key="1">
    <source>
        <dbReference type="EMBL" id="CAH3135424.1"/>
    </source>
</evidence>
<dbReference type="AlphaFoldDB" id="A0AAU9X3A3"/>
<reference evidence="1 2" key="1">
    <citation type="submission" date="2022-05" db="EMBL/GenBank/DDBJ databases">
        <authorList>
            <consortium name="Genoscope - CEA"/>
            <person name="William W."/>
        </authorList>
    </citation>
    <scope>NUCLEOTIDE SEQUENCE [LARGE SCALE GENOMIC DNA]</scope>
</reference>
<keyword evidence="2" id="KW-1185">Reference proteome</keyword>